<sequence length="65" mass="7099">MFVNALAAYFQGLCEIALLGGLSVLNGLFGLVFQAYPSRLFLFEAARILPAKVEVESGVAYYRIP</sequence>
<organism evidence="2 3">
    <name type="scientific">Aspergillus bertholletiae</name>
    <dbReference type="NCBI Taxonomy" id="1226010"/>
    <lineage>
        <taxon>Eukaryota</taxon>
        <taxon>Fungi</taxon>
        <taxon>Dikarya</taxon>
        <taxon>Ascomycota</taxon>
        <taxon>Pezizomycotina</taxon>
        <taxon>Eurotiomycetes</taxon>
        <taxon>Eurotiomycetidae</taxon>
        <taxon>Eurotiales</taxon>
        <taxon>Aspergillaceae</taxon>
        <taxon>Aspergillus</taxon>
        <taxon>Aspergillus subgen. Circumdati</taxon>
    </lineage>
</organism>
<evidence type="ECO:0000313" key="2">
    <source>
        <dbReference type="EMBL" id="KAE8376131.1"/>
    </source>
</evidence>
<gene>
    <name evidence="2" type="ORF">BDV26DRAFT_266276</name>
</gene>
<reference evidence="2 3" key="1">
    <citation type="submission" date="2019-04" db="EMBL/GenBank/DDBJ databases">
        <title>Friends and foes A comparative genomics studyof 23 Aspergillus species from section Flavi.</title>
        <authorList>
            <consortium name="DOE Joint Genome Institute"/>
            <person name="Kjaerbolling I."/>
            <person name="Vesth T."/>
            <person name="Frisvad J.C."/>
            <person name="Nybo J.L."/>
            <person name="Theobald S."/>
            <person name="Kildgaard S."/>
            <person name="Isbrandt T."/>
            <person name="Kuo A."/>
            <person name="Sato A."/>
            <person name="Lyhne E.K."/>
            <person name="Kogle M.E."/>
            <person name="Wiebenga A."/>
            <person name="Kun R.S."/>
            <person name="Lubbers R.J."/>
            <person name="Makela M.R."/>
            <person name="Barry K."/>
            <person name="Chovatia M."/>
            <person name="Clum A."/>
            <person name="Daum C."/>
            <person name="Haridas S."/>
            <person name="He G."/>
            <person name="LaButti K."/>
            <person name="Lipzen A."/>
            <person name="Mondo S."/>
            <person name="Riley R."/>
            <person name="Salamov A."/>
            <person name="Simmons B.A."/>
            <person name="Magnuson J.K."/>
            <person name="Henrissat B."/>
            <person name="Mortensen U.H."/>
            <person name="Larsen T.O."/>
            <person name="Devries R.P."/>
            <person name="Grigoriev I.V."/>
            <person name="Machida M."/>
            <person name="Baker S.E."/>
            <person name="Andersen M.R."/>
        </authorList>
    </citation>
    <scope>NUCLEOTIDE SEQUENCE [LARGE SCALE GENOMIC DNA]</scope>
    <source>
        <strain evidence="2 3">IBT 29228</strain>
    </source>
</reference>
<proteinExistence type="predicted"/>
<keyword evidence="1" id="KW-0472">Membrane</keyword>
<protein>
    <submittedName>
        <fullName evidence="2">Uncharacterized protein</fullName>
    </submittedName>
</protein>
<evidence type="ECO:0000256" key="1">
    <source>
        <dbReference type="SAM" id="Phobius"/>
    </source>
</evidence>
<evidence type="ECO:0000313" key="3">
    <source>
        <dbReference type="Proteomes" id="UP000326198"/>
    </source>
</evidence>
<keyword evidence="1" id="KW-1133">Transmembrane helix</keyword>
<dbReference type="Proteomes" id="UP000326198">
    <property type="component" value="Unassembled WGS sequence"/>
</dbReference>
<keyword evidence="3" id="KW-1185">Reference proteome</keyword>
<accession>A0A5N7B2A0</accession>
<keyword evidence="1" id="KW-0812">Transmembrane</keyword>
<feature type="transmembrane region" description="Helical" evidence="1">
    <location>
        <begin position="6"/>
        <end position="33"/>
    </location>
</feature>
<name>A0A5N7B2A0_9EURO</name>
<dbReference type="AlphaFoldDB" id="A0A5N7B2A0"/>
<dbReference type="EMBL" id="ML736246">
    <property type="protein sequence ID" value="KAE8376131.1"/>
    <property type="molecule type" value="Genomic_DNA"/>
</dbReference>